<comment type="caution">
    <text evidence="10">The sequence shown here is derived from an EMBL/GenBank/DDBJ whole genome shotgun (WGS) entry which is preliminary data.</text>
</comment>
<dbReference type="SUPFAM" id="SSF48013">
    <property type="entry name" value="NusB-like"/>
    <property type="match status" value="1"/>
</dbReference>
<dbReference type="OrthoDB" id="9810297at2"/>
<keyword evidence="2 7" id="KW-0489">Methyltransferase</keyword>
<dbReference type="Proteomes" id="UP000317422">
    <property type="component" value="Unassembled WGS sequence"/>
</dbReference>
<dbReference type="FunFam" id="3.40.50.150:FF:000257">
    <property type="entry name" value="16S rRNA methyltransferase"/>
    <property type="match status" value="1"/>
</dbReference>
<keyword evidence="4 7" id="KW-0949">S-adenosyl-L-methionine</keyword>
<dbReference type="Gene3D" id="1.10.940.10">
    <property type="entry name" value="NusB-like"/>
    <property type="match status" value="1"/>
</dbReference>
<dbReference type="InterPro" id="IPR049560">
    <property type="entry name" value="MeTrfase_RsmB-F_NOP2_cat"/>
</dbReference>
<proteinExistence type="inferred from homology"/>
<sequence>MTQRSGSPKRSPRSGTHGGASGGAAPTSAGGGDPARRAAYDVLCAVLRRDAYANLLLPSVLRDRGVSGRDAALATELTYGTLRGQGSYDAVLDVCIDRSLASVDAEVVPLLRLGAHQLLATKIPPHAAVSATVQLSRTVVGRHRSRFVNAVLRKVAARDLEQWLAVVSPPRSEDPLGSLAVRHSHPRWIVAALAEALGEAPDGELRETEQLLTTHNERPLVPLVAKPGRATVEELSHSGAVPAAYSPYAAYLPEGDPAALPEVHQRRAAVQDEASQLAALAVLRTPIEGRDAHWLDACAGPGGKAGLLAGIAGERGARLLAAEMRPARAGLLAGAVEGSAGEAQVVVADSTRPAWRNDTFDRVLVDVPCSGLGALRRRPESRWRRTEATVTELVPLQRELLERALDAVRPGGVVGYATCSPHLGETRGVVDAVRGERDDVTAVRAADQLTGVADVAAGEYAQFWPHRHGTDAIFVALLRKH</sequence>
<gene>
    <name evidence="10" type="ORF">FHX37_1218</name>
</gene>
<evidence type="ECO:0000256" key="7">
    <source>
        <dbReference type="PROSITE-ProRule" id="PRU01023"/>
    </source>
</evidence>
<feature type="binding site" evidence="7">
    <location>
        <position position="349"/>
    </location>
    <ligand>
        <name>S-adenosyl-L-methionine</name>
        <dbReference type="ChEBI" id="CHEBI:59789"/>
    </ligand>
</feature>
<feature type="binding site" evidence="7">
    <location>
        <begin position="298"/>
        <end position="304"/>
    </location>
    <ligand>
        <name>S-adenosyl-L-methionine</name>
        <dbReference type="ChEBI" id="CHEBI:59789"/>
    </ligand>
</feature>
<dbReference type="InterPro" id="IPR035926">
    <property type="entry name" value="NusB-like_sf"/>
</dbReference>
<feature type="binding site" evidence="7">
    <location>
        <position position="323"/>
    </location>
    <ligand>
        <name>S-adenosyl-L-methionine</name>
        <dbReference type="ChEBI" id="CHEBI:59789"/>
    </ligand>
</feature>
<dbReference type="Gene3D" id="3.40.50.150">
    <property type="entry name" value="Vaccinia Virus protein VP39"/>
    <property type="match status" value="1"/>
</dbReference>
<dbReference type="RefSeq" id="WP_141922574.1">
    <property type="nucleotide sequence ID" value="NZ_VFQC01000001.1"/>
</dbReference>
<evidence type="ECO:0000256" key="4">
    <source>
        <dbReference type="ARBA" id="ARBA00022691"/>
    </source>
</evidence>
<feature type="domain" description="SAM-dependent MTase RsmB/NOP-type" evidence="9">
    <location>
        <begin position="197"/>
        <end position="481"/>
    </location>
</feature>
<evidence type="ECO:0000256" key="1">
    <source>
        <dbReference type="ARBA" id="ARBA00007494"/>
    </source>
</evidence>
<dbReference type="PROSITE" id="PS51686">
    <property type="entry name" value="SAM_MT_RSMB_NOP"/>
    <property type="match status" value="1"/>
</dbReference>
<keyword evidence="5 7" id="KW-0694">RNA-binding</keyword>
<organism evidence="10 11">
    <name type="scientific">Haloactinospora alba</name>
    <dbReference type="NCBI Taxonomy" id="405555"/>
    <lineage>
        <taxon>Bacteria</taxon>
        <taxon>Bacillati</taxon>
        <taxon>Actinomycetota</taxon>
        <taxon>Actinomycetes</taxon>
        <taxon>Streptosporangiales</taxon>
        <taxon>Nocardiopsidaceae</taxon>
        <taxon>Haloactinospora</taxon>
    </lineage>
</organism>
<protein>
    <submittedName>
        <fullName evidence="10">16S rRNA (Cytosine967-C5)-methyltransferase</fullName>
    </submittedName>
</protein>
<evidence type="ECO:0000256" key="6">
    <source>
        <dbReference type="ARBA" id="ARBA00059465"/>
    </source>
</evidence>
<evidence type="ECO:0000256" key="3">
    <source>
        <dbReference type="ARBA" id="ARBA00022679"/>
    </source>
</evidence>
<dbReference type="GO" id="GO:0008173">
    <property type="term" value="F:RNA methyltransferase activity"/>
    <property type="evidence" value="ECO:0007669"/>
    <property type="project" value="InterPro"/>
</dbReference>
<evidence type="ECO:0000313" key="11">
    <source>
        <dbReference type="Proteomes" id="UP000317422"/>
    </source>
</evidence>
<evidence type="ECO:0000256" key="5">
    <source>
        <dbReference type="ARBA" id="ARBA00022884"/>
    </source>
</evidence>
<dbReference type="SUPFAM" id="SSF53335">
    <property type="entry name" value="S-adenosyl-L-methionine-dependent methyltransferases"/>
    <property type="match status" value="1"/>
</dbReference>
<feature type="binding site" evidence="7">
    <location>
        <position position="366"/>
    </location>
    <ligand>
        <name>S-adenosyl-L-methionine</name>
        <dbReference type="ChEBI" id="CHEBI:59789"/>
    </ligand>
</feature>
<dbReference type="InterPro" id="IPR001678">
    <property type="entry name" value="MeTrfase_RsmB-F_NOP2_dom"/>
</dbReference>
<comment type="similarity">
    <text evidence="1 7">Belongs to the class I-like SAM-binding methyltransferase superfamily. RsmB/NOP family.</text>
</comment>
<keyword evidence="3 7" id="KW-0808">Transferase</keyword>
<dbReference type="PRINTS" id="PR02008">
    <property type="entry name" value="RCMTFAMILY"/>
</dbReference>
<feature type="region of interest" description="Disordered" evidence="8">
    <location>
        <begin position="1"/>
        <end position="34"/>
    </location>
</feature>
<feature type="compositionally biased region" description="Low complexity" evidence="8">
    <location>
        <begin position="1"/>
        <end position="15"/>
    </location>
</feature>
<feature type="active site" description="Nucleophile" evidence="7">
    <location>
        <position position="419"/>
    </location>
</feature>
<dbReference type="Pfam" id="PF01029">
    <property type="entry name" value="NusB"/>
    <property type="match status" value="1"/>
</dbReference>
<dbReference type="PANTHER" id="PTHR22807">
    <property type="entry name" value="NOP2 YEAST -RELATED NOL1/NOP2/FMU SUN DOMAIN-CONTAINING"/>
    <property type="match status" value="1"/>
</dbReference>
<dbReference type="CDD" id="cd02440">
    <property type="entry name" value="AdoMet_MTases"/>
    <property type="match status" value="1"/>
</dbReference>
<dbReference type="InterPro" id="IPR006027">
    <property type="entry name" value="NusB_RsmB_TIM44"/>
</dbReference>
<dbReference type="InterPro" id="IPR029063">
    <property type="entry name" value="SAM-dependent_MTases_sf"/>
</dbReference>
<accession>A0A543NHJ7</accession>
<evidence type="ECO:0000313" key="10">
    <source>
        <dbReference type="EMBL" id="TQN31317.1"/>
    </source>
</evidence>
<comment type="function">
    <text evidence="6">May act as RNA methyltransferase.</text>
</comment>
<name>A0A543NHJ7_9ACTN</name>
<evidence type="ECO:0000259" key="9">
    <source>
        <dbReference type="PROSITE" id="PS51686"/>
    </source>
</evidence>
<dbReference type="GO" id="GO:0001510">
    <property type="term" value="P:RNA methylation"/>
    <property type="evidence" value="ECO:0007669"/>
    <property type="project" value="InterPro"/>
</dbReference>
<dbReference type="AlphaFoldDB" id="A0A543NHJ7"/>
<evidence type="ECO:0000256" key="8">
    <source>
        <dbReference type="SAM" id="MobiDB-lite"/>
    </source>
</evidence>
<dbReference type="Pfam" id="PF01189">
    <property type="entry name" value="Methyltr_RsmB-F"/>
    <property type="match status" value="1"/>
</dbReference>
<dbReference type="PROSITE" id="PS01153">
    <property type="entry name" value="NOL1_NOP2_SUN"/>
    <property type="match status" value="1"/>
</dbReference>
<dbReference type="GO" id="GO:0006355">
    <property type="term" value="P:regulation of DNA-templated transcription"/>
    <property type="evidence" value="ECO:0007669"/>
    <property type="project" value="InterPro"/>
</dbReference>
<dbReference type="InterPro" id="IPR018314">
    <property type="entry name" value="RsmB/NOL1/NOP2-like_CS"/>
</dbReference>
<evidence type="ECO:0000256" key="2">
    <source>
        <dbReference type="ARBA" id="ARBA00022603"/>
    </source>
</evidence>
<reference evidence="10 11" key="1">
    <citation type="submission" date="2019-06" db="EMBL/GenBank/DDBJ databases">
        <title>Sequencing the genomes of 1000 actinobacteria strains.</title>
        <authorList>
            <person name="Klenk H.-P."/>
        </authorList>
    </citation>
    <scope>NUCLEOTIDE SEQUENCE [LARGE SCALE GENOMIC DNA]</scope>
    <source>
        <strain evidence="10 11">DSM 45015</strain>
    </source>
</reference>
<keyword evidence="11" id="KW-1185">Reference proteome</keyword>
<dbReference type="EMBL" id="VFQC01000001">
    <property type="protein sequence ID" value="TQN31317.1"/>
    <property type="molecule type" value="Genomic_DNA"/>
</dbReference>
<dbReference type="InterPro" id="IPR023267">
    <property type="entry name" value="RCMT"/>
</dbReference>
<dbReference type="PANTHER" id="PTHR22807:SF53">
    <property type="entry name" value="RIBOSOMAL RNA SMALL SUBUNIT METHYLTRANSFERASE B-RELATED"/>
    <property type="match status" value="1"/>
</dbReference>
<dbReference type="GO" id="GO:0003723">
    <property type="term" value="F:RNA binding"/>
    <property type="evidence" value="ECO:0007669"/>
    <property type="project" value="UniProtKB-UniRule"/>
</dbReference>